<name>K5B8A4_MYCHD</name>
<dbReference type="OrthoDB" id="9808524at2"/>
<sequence length="141" mass="15303">MTTFETRLSGFSSLLLGFFRIIAGVLFALHGSQKLFGIPVAAPIPIETFSWPLWWAGLVELVTGVLIALGLFTRIAAFVASGQMAVAYFWKHWPPLEGPANSFWPMQNGGEVVLLYCFGFLALAGLGAGALSIDRRRRGAD</sequence>
<reference evidence="7 8" key="1">
    <citation type="journal article" date="2012" name="J. Bacteriol.">
        <title>Genome sequence of Mycobacterium hassiacum DSM 44199, a rare source of heat-stable mycobacterial proteins.</title>
        <authorList>
            <person name="Tiago I."/>
            <person name="Maranha A."/>
            <person name="Mendes V."/>
            <person name="Alarico S."/>
            <person name="Moynihan P.J."/>
            <person name="Clarke A.J."/>
            <person name="Macedo-Ribeiro S."/>
            <person name="Pereira P.J."/>
            <person name="Empadinhas N."/>
        </authorList>
    </citation>
    <scope>NUCLEOTIDE SEQUENCE [LARGE SCALE GENOMIC DNA]</scope>
    <source>
        <strain evidence="8">DSM 44199 / CIP 105218 / JCM 12690 / 3849</strain>
    </source>
</reference>
<comment type="similarity">
    <text evidence="2">Belongs to the DoxX family.</text>
</comment>
<keyword evidence="3" id="KW-1003">Cell membrane</keyword>
<dbReference type="InterPro" id="IPR051907">
    <property type="entry name" value="DoxX-like_oxidoreductase"/>
</dbReference>
<comment type="subcellular location">
    <subcellularLocation>
        <location evidence="1">Cell membrane</location>
        <topology evidence="1">Multi-pass membrane protein</topology>
    </subcellularLocation>
</comment>
<evidence type="ECO:0000256" key="4">
    <source>
        <dbReference type="ARBA" id="ARBA00022692"/>
    </source>
</evidence>
<dbReference type="PATRIC" id="fig|1122247.3.peg.2583"/>
<accession>K5B8A4</accession>
<evidence type="ECO:0000256" key="1">
    <source>
        <dbReference type="ARBA" id="ARBA00004651"/>
    </source>
</evidence>
<evidence type="ECO:0000313" key="8">
    <source>
        <dbReference type="Proteomes" id="UP000006265"/>
    </source>
</evidence>
<evidence type="ECO:0000313" key="7">
    <source>
        <dbReference type="EMBL" id="EKF23353.1"/>
    </source>
</evidence>
<evidence type="ECO:0000256" key="3">
    <source>
        <dbReference type="ARBA" id="ARBA00022475"/>
    </source>
</evidence>
<dbReference type="GO" id="GO:0005886">
    <property type="term" value="C:plasma membrane"/>
    <property type="evidence" value="ECO:0007669"/>
    <property type="project" value="UniProtKB-SubCell"/>
</dbReference>
<dbReference type="AlphaFoldDB" id="K5B8A4"/>
<gene>
    <name evidence="7" type="ORF">C731_2689</name>
</gene>
<proteinExistence type="inferred from homology"/>
<evidence type="ECO:0000256" key="6">
    <source>
        <dbReference type="ARBA" id="ARBA00023136"/>
    </source>
</evidence>
<organism evidence="7 8">
    <name type="scientific">Mycolicibacterium hassiacum (strain DSM 44199 / CIP 105218 / JCM 12690 / 3849)</name>
    <name type="common">Mycobacterium hassiacum</name>
    <dbReference type="NCBI Taxonomy" id="1122247"/>
    <lineage>
        <taxon>Bacteria</taxon>
        <taxon>Bacillati</taxon>
        <taxon>Actinomycetota</taxon>
        <taxon>Actinomycetes</taxon>
        <taxon>Mycobacteriales</taxon>
        <taxon>Mycobacteriaceae</taxon>
        <taxon>Mycolicibacterium</taxon>
    </lineage>
</organism>
<evidence type="ECO:0000256" key="2">
    <source>
        <dbReference type="ARBA" id="ARBA00006679"/>
    </source>
</evidence>
<dbReference type="PANTHER" id="PTHR33452">
    <property type="entry name" value="OXIDOREDUCTASE CATD-RELATED"/>
    <property type="match status" value="1"/>
</dbReference>
<keyword evidence="8" id="KW-1185">Reference proteome</keyword>
<keyword evidence="4" id="KW-0812">Transmembrane</keyword>
<protein>
    <submittedName>
        <fullName evidence="7">DoxX family protein</fullName>
    </submittedName>
</protein>
<dbReference type="InterPro" id="IPR032808">
    <property type="entry name" value="DoxX"/>
</dbReference>
<dbReference type="RefSeq" id="WP_005628302.1">
    <property type="nucleotide sequence ID" value="NZ_AMRA01000072.1"/>
</dbReference>
<dbReference type="Proteomes" id="UP000006265">
    <property type="component" value="Unassembled WGS sequence"/>
</dbReference>
<dbReference type="STRING" id="1122247.GCA_000379865_02038"/>
<dbReference type="Pfam" id="PF07681">
    <property type="entry name" value="DoxX"/>
    <property type="match status" value="1"/>
</dbReference>
<keyword evidence="6" id="KW-0472">Membrane</keyword>
<dbReference type="PANTHER" id="PTHR33452:SF4">
    <property type="entry name" value="BLL4328 PROTEIN"/>
    <property type="match status" value="1"/>
</dbReference>
<dbReference type="eggNOG" id="COG2259">
    <property type="taxonomic scope" value="Bacteria"/>
</dbReference>
<evidence type="ECO:0000256" key="5">
    <source>
        <dbReference type="ARBA" id="ARBA00022989"/>
    </source>
</evidence>
<dbReference type="EMBL" id="AMRA01000072">
    <property type="protein sequence ID" value="EKF23353.1"/>
    <property type="molecule type" value="Genomic_DNA"/>
</dbReference>
<comment type="caution">
    <text evidence="7">The sequence shown here is derived from an EMBL/GenBank/DDBJ whole genome shotgun (WGS) entry which is preliminary data.</text>
</comment>
<keyword evidence="5" id="KW-1133">Transmembrane helix</keyword>